<organism evidence="1 2">
    <name type="scientific">Dethiosulfovibrio marinus</name>
    <dbReference type="NCBI Taxonomy" id="133532"/>
    <lineage>
        <taxon>Bacteria</taxon>
        <taxon>Thermotogati</taxon>
        <taxon>Synergistota</taxon>
        <taxon>Synergistia</taxon>
        <taxon>Synergistales</taxon>
        <taxon>Dethiosulfovibrionaceae</taxon>
        <taxon>Dethiosulfovibrio</taxon>
    </lineage>
</organism>
<reference evidence="1 2" key="1">
    <citation type="submission" date="2022-01" db="EMBL/GenBank/DDBJ databases">
        <title>Dethiosulfovibrio faecalis sp. nov., a novel proteolytic, non-sulfur-reducing bacterium isolated from a marine aquaculture solid waste bioreactor.</title>
        <authorList>
            <person name="Grabowski S."/>
            <person name="Apolinario E."/>
            <person name="Schneider N."/>
            <person name="Marshall C.W."/>
            <person name="Sowers K.R."/>
        </authorList>
    </citation>
    <scope>NUCLEOTIDE SEQUENCE [LARGE SCALE GENOMIC DNA]</scope>
    <source>
        <strain evidence="1 2">DSM 12537</strain>
    </source>
</reference>
<evidence type="ECO:0000313" key="2">
    <source>
        <dbReference type="Proteomes" id="UP001200430"/>
    </source>
</evidence>
<name>A0ABS9EQP1_9BACT</name>
<accession>A0ABS9EQP1</accession>
<gene>
    <name evidence="1" type="ORF">L2W38_11920</name>
</gene>
<keyword evidence="2" id="KW-1185">Reference proteome</keyword>
<protein>
    <submittedName>
        <fullName evidence="1">Uncharacterized protein</fullName>
    </submittedName>
</protein>
<proteinExistence type="predicted"/>
<dbReference type="Proteomes" id="UP001200430">
    <property type="component" value="Unassembled WGS sequence"/>
</dbReference>
<dbReference type="RefSeq" id="WP_236100222.1">
    <property type="nucleotide sequence ID" value="NZ_JAKGUD010000017.1"/>
</dbReference>
<sequence length="83" mass="9945">MIQVVSLSWEEFKRAFAHVFREVDRFLKGLTEHTLSARCPEWCLRIDHDRGWIIFDYMGRKPPENLTRPKGPHLFRIEGCPYL</sequence>
<dbReference type="EMBL" id="JAKGUD010000017">
    <property type="protein sequence ID" value="MCF4143519.1"/>
    <property type="molecule type" value="Genomic_DNA"/>
</dbReference>
<evidence type="ECO:0000313" key="1">
    <source>
        <dbReference type="EMBL" id="MCF4143519.1"/>
    </source>
</evidence>
<comment type="caution">
    <text evidence="1">The sequence shown here is derived from an EMBL/GenBank/DDBJ whole genome shotgun (WGS) entry which is preliminary data.</text>
</comment>